<dbReference type="NCBIfam" id="TIGR01451">
    <property type="entry name" value="B_ant_repeat"/>
    <property type="match status" value="4"/>
</dbReference>
<dbReference type="InterPro" id="IPR013783">
    <property type="entry name" value="Ig-like_fold"/>
</dbReference>
<name>A0ABS6TMM2_STRHA</name>
<evidence type="ECO:0000259" key="2">
    <source>
        <dbReference type="Pfam" id="PF24346"/>
    </source>
</evidence>
<dbReference type="PANTHER" id="PTHR34819">
    <property type="entry name" value="LARGE CYSTEINE-RICH PERIPLASMIC PROTEIN OMCB"/>
    <property type="match status" value="1"/>
</dbReference>
<dbReference type="Proteomes" id="UP000735541">
    <property type="component" value="Unassembled WGS sequence"/>
</dbReference>
<dbReference type="SUPFAM" id="SSF49899">
    <property type="entry name" value="Concanavalin A-like lectins/glucanases"/>
    <property type="match status" value="1"/>
</dbReference>
<sequence>MRGWAAVVVGVLGLVAASLGLPGAAQAQPVGVPLVSETFTGATADPEFEAFGPACLTGAPEGAAPGPGTHPLGGCPAGAVGPVPPDDGAPHGYLRLTDASNDQAAAVLYNHALPANQGLVTSFDQWQYGATTDPPADGISFFLIDGAATLTEPGAFGGSLGYAQKLSDDDPALPFTPGVNHGYLGVGLDVLGNYFGDWEHRGNGCATTSPAGTAFRIPAPGANMVTLRGPGDGTTGYCFLTATTSNFTTTGPWPSTLPGQLQGPTTSLPAGVTPAEAEALLEPSRRTVTVEISPAPDPVVTVSIDFHDGNGTQQVLSTPAPQPVPSTYKFGFAASTGLFTDVHLIRNVSVHPAAALPQLNLVKQVSAASDVPLPLTPGQQVPYEYVVTNSGNTTLTDVNVTDDRVTGISCPGTTLASGQTMTCTGTYTVTDADGLAGSVTNTALAHGTTPGGTTVDSPPSEVTLPVQRGPGLRLEKAVDEDRVYRAGDEVSYTYTVTNTGPTELTGIGVTDDRVDGITCEATTLAPSGDAGDSTTCTGTYTVTEADGLAGSVTNTALAHGTTPGGTTVDSPPDSRTIGVATSLALSLTKSADDSRLYEVGDQVTYTYTVTNSGDGTLTGIAVVDDRATGITCQATTLAPGASTTCTGTYTVTEQDAELGNVTNIAFARGQSGGTTVESPPDSARVDVVTNRPALSIEKSVDDSRPYRVGERITYTYTVTNTGNTELSDVTVVDDRVTDVTCQATTLAPGASTTCTGTYTVTEADAAAGEITNVAVATADDGTVRSEPDQATVQVESKPCHGKGCHKPCHGKDCKPCHGMDCHKPCHGKDCKPCHGKDCHKPCHGKDCKPCADQHCDAY</sequence>
<protein>
    <submittedName>
        <fullName evidence="3">DUF11 domain-containing protein</fullName>
    </submittedName>
</protein>
<dbReference type="InterPro" id="IPR047589">
    <property type="entry name" value="DUF11_rpt"/>
</dbReference>
<evidence type="ECO:0000256" key="1">
    <source>
        <dbReference type="SAM" id="SignalP"/>
    </source>
</evidence>
<keyword evidence="4" id="KW-1185">Reference proteome</keyword>
<evidence type="ECO:0000313" key="3">
    <source>
        <dbReference type="EMBL" id="MBV7669508.1"/>
    </source>
</evidence>
<dbReference type="EMBL" id="JAHUVW010000001">
    <property type="protein sequence ID" value="MBV7669508.1"/>
    <property type="molecule type" value="Genomic_DNA"/>
</dbReference>
<dbReference type="Gene3D" id="2.60.40.10">
    <property type="entry name" value="Immunoglobulins"/>
    <property type="match status" value="3"/>
</dbReference>
<proteinExistence type="predicted"/>
<dbReference type="RefSeq" id="WP_228867879.1">
    <property type="nucleotide sequence ID" value="NZ_JAHUVW010000001.1"/>
</dbReference>
<gene>
    <name evidence="3" type="ORF">STHAL_08420</name>
</gene>
<reference evidence="3 4" key="1">
    <citation type="submission" date="2021-07" db="EMBL/GenBank/DDBJ databases">
        <title>Sequencing Streptomyces halstedii LGO-A4 genome an citrus endophytic actinomycete.</title>
        <authorList>
            <person name="Samborskyy M."/>
            <person name="Scott N."/>
            <person name="Deglau R."/>
            <person name="Dickens S."/>
            <person name="Oliveira L.G."/>
        </authorList>
    </citation>
    <scope>NUCLEOTIDE SEQUENCE [LARGE SCALE GENOMIC DNA]</scope>
    <source>
        <strain evidence="3 4">LGO-A4</strain>
    </source>
</reference>
<dbReference type="PANTHER" id="PTHR34819:SF3">
    <property type="entry name" value="CELL SURFACE PROTEIN"/>
    <property type="match status" value="1"/>
</dbReference>
<dbReference type="Gene3D" id="2.60.120.200">
    <property type="match status" value="1"/>
</dbReference>
<feature type="domain" description="DUF7507" evidence="2">
    <location>
        <begin position="584"/>
        <end position="678"/>
    </location>
</feature>
<feature type="domain" description="DUF7507" evidence="2">
    <location>
        <begin position="692"/>
        <end position="781"/>
    </location>
</feature>
<dbReference type="InterPro" id="IPR055354">
    <property type="entry name" value="DUF7507"/>
</dbReference>
<dbReference type="InterPro" id="IPR013320">
    <property type="entry name" value="ConA-like_dom_sf"/>
</dbReference>
<organism evidence="3 4">
    <name type="scientific">Streptomyces halstedii</name>
    <dbReference type="NCBI Taxonomy" id="1944"/>
    <lineage>
        <taxon>Bacteria</taxon>
        <taxon>Bacillati</taxon>
        <taxon>Actinomycetota</taxon>
        <taxon>Actinomycetes</taxon>
        <taxon>Kitasatosporales</taxon>
        <taxon>Streptomycetaceae</taxon>
        <taxon>Streptomyces</taxon>
    </lineage>
</organism>
<feature type="signal peptide" evidence="1">
    <location>
        <begin position="1"/>
        <end position="27"/>
    </location>
</feature>
<keyword evidence="1" id="KW-0732">Signal</keyword>
<feature type="domain" description="DUF7507" evidence="2">
    <location>
        <begin position="470"/>
        <end position="570"/>
    </location>
</feature>
<comment type="caution">
    <text evidence="3">The sequence shown here is derived from an EMBL/GenBank/DDBJ whole genome shotgun (WGS) entry which is preliminary data.</text>
</comment>
<feature type="domain" description="DUF7507" evidence="2">
    <location>
        <begin position="357"/>
        <end position="457"/>
    </location>
</feature>
<accession>A0ABS6TMM2</accession>
<dbReference type="InterPro" id="IPR051172">
    <property type="entry name" value="Chlamydia_OmcB"/>
</dbReference>
<evidence type="ECO:0000313" key="4">
    <source>
        <dbReference type="Proteomes" id="UP000735541"/>
    </source>
</evidence>
<feature type="chain" id="PRO_5045914555" evidence="1">
    <location>
        <begin position="28"/>
        <end position="858"/>
    </location>
</feature>
<dbReference type="Pfam" id="PF24346">
    <property type="entry name" value="DUF7507"/>
    <property type="match status" value="4"/>
</dbReference>